<reference evidence="1 2" key="1">
    <citation type="submission" date="2019-04" db="EMBL/GenBank/DDBJ databases">
        <title>Comparative genomics and transcriptomics to analyze fruiting body development in filamentous ascomycetes.</title>
        <authorList>
            <consortium name="DOE Joint Genome Institute"/>
            <person name="Lutkenhaus R."/>
            <person name="Traeger S."/>
            <person name="Breuer J."/>
            <person name="Kuo A."/>
            <person name="Lipzen A."/>
            <person name="Pangilinan J."/>
            <person name="Dilworth D."/>
            <person name="Sandor L."/>
            <person name="Poggeler S."/>
            <person name="Barry K."/>
            <person name="Grigoriev I.V."/>
            <person name="Nowrousian M."/>
        </authorList>
    </citation>
    <scope>NUCLEOTIDE SEQUENCE [LARGE SCALE GENOMIC DNA]</scope>
    <source>
        <strain evidence="1 2">CBS 389.68</strain>
    </source>
</reference>
<protein>
    <submittedName>
        <fullName evidence="1">Uncharacterized protein</fullName>
    </submittedName>
</protein>
<dbReference type="EMBL" id="ML220157">
    <property type="protein sequence ID" value="TGZ77192.1"/>
    <property type="molecule type" value="Genomic_DNA"/>
</dbReference>
<evidence type="ECO:0000313" key="1">
    <source>
        <dbReference type="EMBL" id="TGZ77192.1"/>
    </source>
</evidence>
<evidence type="ECO:0000313" key="2">
    <source>
        <dbReference type="Proteomes" id="UP000298138"/>
    </source>
</evidence>
<organism evidence="1 2">
    <name type="scientific">Ascodesmis nigricans</name>
    <dbReference type="NCBI Taxonomy" id="341454"/>
    <lineage>
        <taxon>Eukaryota</taxon>
        <taxon>Fungi</taxon>
        <taxon>Dikarya</taxon>
        <taxon>Ascomycota</taxon>
        <taxon>Pezizomycotina</taxon>
        <taxon>Pezizomycetes</taxon>
        <taxon>Pezizales</taxon>
        <taxon>Ascodesmidaceae</taxon>
        <taxon>Ascodesmis</taxon>
    </lineage>
</organism>
<proteinExistence type="predicted"/>
<name>A0A4S2MJV9_9PEZI</name>
<dbReference type="AlphaFoldDB" id="A0A4S2MJV9"/>
<accession>A0A4S2MJV9</accession>
<sequence>MDLHTATRGDHVTSKLAPSKAEGMSDVIKHLDEELQIMIAGTTEEIAKIPGEERTWMRVIGTMENNPLIESYDEEVNRNDVYTHKGVNVFKFNGSPDSSIVREVLTWFTNLIKDQDVIDATGIDIKSLANIVAQSGATIEDVPTFIYKNEQHEQTILDIGVLRYPDIDRPYFKVYRIELTAWSKSERFVFVQNDENGITGVFNMRKFRPRKSVMDGLTQETRKKAIEQANSMFDK</sequence>
<keyword evidence="2" id="KW-1185">Reference proteome</keyword>
<dbReference type="InParanoid" id="A0A4S2MJV9"/>
<dbReference type="Proteomes" id="UP000298138">
    <property type="component" value="Unassembled WGS sequence"/>
</dbReference>
<gene>
    <name evidence="1" type="ORF">EX30DRAFT_311547</name>
</gene>
<dbReference type="OrthoDB" id="2735833at2759"/>